<dbReference type="Pfam" id="PF00004">
    <property type="entry name" value="AAA"/>
    <property type="match status" value="1"/>
</dbReference>
<dbReference type="Pfam" id="PF22667">
    <property type="entry name" value="Lon_lid"/>
    <property type="match status" value="1"/>
</dbReference>
<dbReference type="GO" id="GO:0006515">
    <property type="term" value="P:protein quality control for misfolded or incompletely synthesized proteins"/>
    <property type="evidence" value="ECO:0007669"/>
    <property type="project" value="UniProtKB-UniRule"/>
</dbReference>
<dbReference type="InterPro" id="IPR008269">
    <property type="entry name" value="Lon_proteolytic"/>
</dbReference>
<dbReference type="PROSITE" id="PS51786">
    <property type="entry name" value="LON_PROTEOLYTIC"/>
    <property type="match status" value="1"/>
</dbReference>
<evidence type="ECO:0000256" key="12">
    <source>
        <dbReference type="PIRSR" id="PIRSR001174-2"/>
    </source>
</evidence>
<dbReference type="Gene3D" id="3.40.50.300">
    <property type="entry name" value="P-loop containing nucleotide triphosphate hydrolases"/>
    <property type="match status" value="1"/>
</dbReference>
<comment type="caution">
    <text evidence="18">The sequence shown here is derived from an EMBL/GenBank/DDBJ whole genome shotgun (WGS) entry which is preliminary data.</text>
</comment>
<feature type="region of interest" description="Disordered" evidence="15">
    <location>
        <begin position="776"/>
        <end position="808"/>
    </location>
</feature>
<dbReference type="SUPFAM" id="SSF52540">
    <property type="entry name" value="P-loop containing nucleoside triphosphate hydrolases"/>
    <property type="match status" value="1"/>
</dbReference>
<feature type="binding site" evidence="9 12">
    <location>
        <begin position="354"/>
        <end position="361"/>
    </location>
    <ligand>
        <name>ATP</name>
        <dbReference type="ChEBI" id="CHEBI:30616"/>
    </ligand>
</feature>
<feature type="domain" description="Lon proteolytic" evidence="16">
    <location>
        <begin position="590"/>
        <end position="771"/>
    </location>
</feature>
<dbReference type="EMBL" id="VNHM01000001">
    <property type="protein sequence ID" value="TYO98050.1"/>
    <property type="molecule type" value="Genomic_DNA"/>
</dbReference>
<dbReference type="GO" id="GO:0043565">
    <property type="term" value="F:sequence-specific DNA binding"/>
    <property type="evidence" value="ECO:0007669"/>
    <property type="project" value="UniProtKB-UniRule"/>
</dbReference>
<dbReference type="FunFam" id="3.40.50.300:FF:000382">
    <property type="entry name" value="Lon protease homolog 2, peroxisomal"/>
    <property type="match status" value="1"/>
</dbReference>
<keyword evidence="3 9" id="KW-0645">Protease</keyword>
<protein>
    <recommendedName>
        <fullName evidence="9 10">Lon protease</fullName>
        <ecNumber evidence="9 10">3.4.21.53</ecNumber>
    </recommendedName>
    <alternativeName>
        <fullName evidence="9">ATP-dependent protease La</fullName>
    </alternativeName>
</protein>
<dbReference type="Gene3D" id="2.30.130.40">
    <property type="entry name" value="LON domain-like"/>
    <property type="match status" value="1"/>
</dbReference>
<evidence type="ECO:0000256" key="6">
    <source>
        <dbReference type="ARBA" id="ARBA00022825"/>
    </source>
</evidence>
<evidence type="ECO:0000256" key="1">
    <source>
        <dbReference type="ARBA" id="ARBA00004496"/>
    </source>
</evidence>
<name>A0A5S5A0N8_9FIRM</name>
<dbReference type="GO" id="GO:0005524">
    <property type="term" value="F:ATP binding"/>
    <property type="evidence" value="ECO:0007669"/>
    <property type="project" value="UniProtKB-UniRule"/>
</dbReference>
<feature type="active site" evidence="9 11">
    <location>
        <position position="677"/>
    </location>
</feature>
<dbReference type="FunFam" id="1.20.5.5270:FF:000002">
    <property type="entry name" value="Lon protease homolog"/>
    <property type="match status" value="1"/>
</dbReference>
<gene>
    <name evidence="9" type="primary">lon</name>
    <name evidence="18" type="ORF">LX24_00335</name>
</gene>
<dbReference type="EC" id="3.4.21.53" evidence="9 10"/>
<dbReference type="Proteomes" id="UP000323166">
    <property type="component" value="Unassembled WGS sequence"/>
</dbReference>
<keyword evidence="5 9" id="KW-0378">Hydrolase</keyword>
<evidence type="ECO:0000313" key="18">
    <source>
        <dbReference type="EMBL" id="TYO98050.1"/>
    </source>
</evidence>
<comment type="subcellular location">
    <subcellularLocation>
        <location evidence="1 9 10">Cytoplasm</location>
    </subcellularLocation>
</comment>
<dbReference type="GO" id="GO:0016887">
    <property type="term" value="F:ATP hydrolysis activity"/>
    <property type="evidence" value="ECO:0007669"/>
    <property type="project" value="UniProtKB-UniRule"/>
</dbReference>
<dbReference type="InterPro" id="IPR027543">
    <property type="entry name" value="Lon_bac"/>
</dbReference>
<dbReference type="RefSeq" id="WP_166510389.1">
    <property type="nucleotide sequence ID" value="NZ_VNHM01000001.1"/>
</dbReference>
<comment type="function">
    <text evidence="9">ATP-dependent serine protease that mediates the selective degradation of mutant and abnormal proteins as well as certain short-lived regulatory proteins. Required for cellular homeostasis and for survival from DNA damage and developmental changes induced by stress. Degrades polypeptides processively to yield small peptide fragments that are 5 to 10 amino acids long. Binds to DNA in a double-stranded, site-specific manner.</text>
</comment>
<dbReference type="InterPro" id="IPR015947">
    <property type="entry name" value="PUA-like_sf"/>
</dbReference>
<dbReference type="PANTHER" id="PTHR10046">
    <property type="entry name" value="ATP DEPENDENT LON PROTEASE FAMILY MEMBER"/>
    <property type="match status" value="1"/>
</dbReference>
<evidence type="ECO:0000256" key="10">
    <source>
        <dbReference type="PIRNR" id="PIRNR001174"/>
    </source>
</evidence>
<evidence type="ECO:0000256" key="9">
    <source>
        <dbReference type="HAMAP-Rule" id="MF_01973"/>
    </source>
</evidence>
<dbReference type="InterPro" id="IPR003959">
    <property type="entry name" value="ATPase_AAA_core"/>
</dbReference>
<dbReference type="GO" id="GO:0034605">
    <property type="term" value="P:cellular response to heat"/>
    <property type="evidence" value="ECO:0007669"/>
    <property type="project" value="UniProtKB-UniRule"/>
</dbReference>
<reference evidence="18 19" key="1">
    <citation type="submission" date="2019-07" db="EMBL/GenBank/DDBJ databases">
        <title>Genomic Encyclopedia of Type Strains, Phase I: the one thousand microbial genomes (KMG-I) project.</title>
        <authorList>
            <person name="Kyrpides N."/>
        </authorList>
    </citation>
    <scope>NUCLEOTIDE SEQUENCE [LARGE SCALE GENOMIC DNA]</scope>
    <source>
        <strain evidence="18 19">DSM 6562</strain>
    </source>
</reference>
<dbReference type="PIRSF" id="PIRSF001174">
    <property type="entry name" value="Lon_proteas"/>
    <property type="match status" value="1"/>
</dbReference>
<evidence type="ECO:0000256" key="7">
    <source>
        <dbReference type="ARBA" id="ARBA00022840"/>
    </source>
</evidence>
<keyword evidence="7 9" id="KW-0067">ATP-binding</keyword>
<evidence type="ECO:0000259" key="16">
    <source>
        <dbReference type="PROSITE" id="PS51786"/>
    </source>
</evidence>
<evidence type="ECO:0000256" key="13">
    <source>
        <dbReference type="PROSITE-ProRule" id="PRU01122"/>
    </source>
</evidence>
<dbReference type="Gene3D" id="1.20.58.1480">
    <property type="match status" value="1"/>
</dbReference>
<evidence type="ECO:0000256" key="3">
    <source>
        <dbReference type="ARBA" id="ARBA00022670"/>
    </source>
</evidence>
<dbReference type="SUPFAM" id="SSF88697">
    <property type="entry name" value="PUA domain-like"/>
    <property type="match status" value="1"/>
</dbReference>
<dbReference type="GO" id="GO:0004252">
    <property type="term" value="F:serine-type endopeptidase activity"/>
    <property type="evidence" value="ECO:0007669"/>
    <property type="project" value="UniProtKB-UniRule"/>
</dbReference>
<comment type="induction">
    <text evidence="9">By heat shock.</text>
</comment>
<dbReference type="Gene3D" id="1.20.5.5270">
    <property type="match status" value="1"/>
</dbReference>
<dbReference type="InterPro" id="IPR027065">
    <property type="entry name" value="Lon_Prtase"/>
</dbReference>
<accession>A0A5S5A0N8</accession>
<dbReference type="Gene3D" id="3.30.230.10">
    <property type="match status" value="1"/>
</dbReference>
<dbReference type="InterPro" id="IPR003593">
    <property type="entry name" value="AAA+_ATPase"/>
</dbReference>
<dbReference type="InterPro" id="IPR003111">
    <property type="entry name" value="Lon_prtase_N"/>
</dbReference>
<dbReference type="InterPro" id="IPR027417">
    <property type="entry name" value="P-loop_NTPase"/>
</dbReference>
<dbReference type="PROSITE" id="PS51787">
    <property type="entry name" value="LON_N"/>
    <property type="match status" value="1"/>
</dbReference>
<dbReference type="NCBIfam" id="TIGR00763">
    <property type="entry name" value="lon"/>
    <property type="match status" value="1"/>
</dbReference>
<feature type="active site" evidence="9 11">
    <location>
        <position position="720"/>
    </location>
</feature>
<proteinExistence type="evidence at transcript level"/>
<dbReference type="GO" id="GO:0005737">
    <property type="term" value="C:cytoplasm"/>
    <property type="evidence" value="ECO:0007669"/>
    <property type="project" value="UniProtKB-SubCell"/>
</dbReference>
<dbReference type="HAMAP" id="MF_01973">
    <property type="entry name" value="lon_bact"/>
    <property type="match status" value="1"/>
</dbReference>
<dbReference type="NCBIfam" id="NF008053">
    <property type="entry name" value="PRK10787.1"/>
    <property type="match status" value="1"/>
</dbReference>
<dbReference type="InterPro" id="IPR054594">
    <property type="entry name" value="Lon_lid"/>
</dbReference>
<evidence type="ECO:0000256" key="8">
    <source>
        <dbReference type="ARBA" id="ARBA00023016"/>
    </source>
</evidence>
<dbReference type="CDD" id="cd19500">
    <property type="entry name" value="RecA-like_Lon"/>
    <property type="match status" value="1"/>
</dbReference>
<evidence type="ECO:0000256" key="11">
    <source>
        <dbReference type="PIRSR" id="PIRSR001174-1"/>
    </source>
</evidence>
<dbReference type="InterPro" id="IPR008268">
    <property type="entry name" value="Peptidase_S16_AS"/>
</dbReference>
<keyword evidence="4 9" id="KW-0547">Nucleotide-binding</keyword>
<evidence type="ECO:0000259" key="17">
    <source>
        <dbReference type="PROSITE" id="PS51787"/>
    </source>
</evidence>
<dbReference type="PRINTS" id="PR00830">
    <property type="entry name" value="ENDOLAPTASE"/>
</dbReference>
<dbReference type="Pfam" id="PF05362">
    <property type="entry name" value="Lon_C"/>
    <property type="match status" value="1"/>
</dbReference>
<dbReference type="FunFam" id="3.30.230.10:FF:000010">
    <property type="entry name" value="Lon protease"/>
    <property type="match status" value="1"/>
</dbReference>
<keyword evidence="8 9" id="KW-0346">Stress response</keyword>
<feature type="domain" description="Lon N-terminal" evidence="17">
    <location>
        <begin position="9"/>
        <end position="202"/>
    </location>
</feature>
<keyword evidence="19" id="KW-1185">Reference proteome</keyword>
<comment type="similarity">
    <text evidence="9 10 13 14">Belongs to the peptidase S16 family.</text>
</comment>
<dbReference type="SMART" id="SM00382">
    <property type="entry name" value="AAA"/>
    <property type="match status" value="1"/>
</dbReference>
<dbReference type="PROSITE" id="PS01046">
    <property type="entry name" value="LON_SER"/>
    <property type="match status" value="1"/>
</dbReference>
<dbReference type="GO" id="GO:0004176">
    <property type="term" value="F:ATP-dependent peptidase activity"/>
    <property type="evidence" value="ECO:0007669"/>
    <property type="project" value="UniProtKB-UniRule"/>
</dbReference>
<comment type="subunit">
    <text evidence="9 10">Homohexamer. Organized in a ring with a central cavity.</text>
</comment>
<dbReference type="InterPro" id="IPR046336">
    <property type="entry name" value="Lon_prtase_N_sf"/>
</dbReference>
<organism evidence="18 19">
    <name type="scientific">Desulfallas thermosapovorans DSM 6562</name>
    <dbReference type="NCBI Taxonomy" id="1121431"/>
    <lineage>
        <taxon>Bacteria</taxon>
        <taxon>Bacillati</taxon>
        <taxon>Bacillota</taxon>
        <taxon>Clostridia</taxon>
        <taxon>Eubacteriales</taxon>
        <taxon>Desulfallaceae</taxon>
        <taxon>Desulfallas</taxon>
    </lineage>
</organism>
<comment type="catalytic activity">
    <reaction evidence="9 10 13">
        <text>Hydrolysis of proteins in presence of ATP.</text>
        <dbReference type="EC" id="3.4.21.53"/>
    </reaction>
</comment>
<evidence type="ECO:0000256" key="4">
    <source>
        <dbReference type="ARBA" id="ARBA00022741"/>
    </source>
</evidence>
<dbReference type="InterPro" id="IPR004815">
    <property type="entry name" value="Lon_bac/euk-typ"/>
</dbReference>
<evidence type="ECO:0000313" key="19">
    <source>
        <dbReference type="Proteomes" id="UP000323166"/>
    </source>
</evidence>
<evidence type="ECO:0000256" key="5">
    <source>
        <dbReference type="ARBA" id="ARBA00022801"/>
    </source>
</evidence>
<evidence type="ECO:0000256" key="15">
    <source>
        <dbReference type="SAM" id="MobiDB-lite"/>
    </source>
</evidence>
<dbReference type="SUPFAM" id="SSF54211">
    <property type="entry name" value="Ribosomal protein S5 domain 2-like"/>
    <property type="match status" value="1"/>
</dbReference>
<dbReference type="InterPro" id="IPR020568">
    <property type="entry name" value="Ribosomal_Su5_D2-typ_SF"/>
</dbReference>
<evidence type="ECO:0000256" key="2">
    <source>
        <dbReference type="ARBA" id="ARBA00022490"/>
    </source>
</evidence>
<dbReference type="Gene3D" id="1.10.8.60">
    <property type="match status" value="1"/>
</dbReference>
<keyword evidence="6 9" id="KW-0720">Serine protease</keyword>
<dbReference type="AlphaFoldDB" id="A0A5S5A0N8"/>
<sequence>MNPIKKRVLPLLPLRGILVFPYMVIHLDVGREKSVQAIEEAMVKERVIFLATQKEAQTDDPVETDIYSTGTVAEVKQLLKLPGGTIRVLVEGIARAKINKYISSEPFFSVEVDQYTEEFDKSPQVEALMRNLVTQFEQYVKLSKKIPPETVVTVVNIDDPGRLADIVASHLTLRIEDKQSVLEAIDIAKRLEKLCSIVARELEIVEMERKINVRVRKQMEKTQKEYYLREQIKAIQRELGDKEDRIAEGEELREKIAKAKLPKEVEEKALKEVERLEKMPPMAAESAVVRNYLDWLLSLPWSKSTRDRLDINMAETILDEDHYGLKIVKERILEYLAIRKLAKKMKGPIICFVGPPGVGKTSLGRSIARALERKFVRISLGGVRDEAEIRGHRRTYVGAMPGRIIQGMKTAGSKNPVFLLDEIDKMSTDFRGDPSSALLEVLDPEQNNTFSDHYIEAPYDLSNVMFITTANVQHNIPRPLLDRMEIIHISGYTEEEKLQIAIRHLLPKQIKEHGLNNEMVHISENTIRRVIREYTRESGVRNLERNIASLCRKVAKQIVSGKAEKVKVTVQNLEQFLGKPKYRYGIAEQEDQVGVATGLAWTEVGGDTLAIEITTYKGKGKLTLTGKLGDVMKESAQASYSYVRSRAAELGIKEEMFDQYDIHVHVPEGAIPKDGPSAGITMAVALASALTGRRVRHDVAMTGEITLRGRVLPIGGLKEKVLAAHRAGIKTVLLPVDNRKDIEEIPNNIKKQLELVTVGHMDEVLKIALRELEVPPETEQIEPPPRVPYGNIMESDGGTELPNENNFS</sequence>
<evidence type="ECO:0000256" key="14">
    <source>
        <dbReference type="RuleBase" id="RU000591"/>
    </source>
</evidence>
<dbReference type="SMART" id="SM00464">
    <property type="entry name" value="LON"/>
    <property type="match status" value="1"/>
</dbReference>
<dbReference type="Pfam" id="PF02190">
    <property type="entry name" value="LON_substr_bdg"/>
    <property type="match status" value="1"/>
</dbReference>
<keyword evidence="2 9" id="KW-0963">Cytoplasm</keyword>
<dbReference type="InterPro" id="IPR014721">
    <property type="entry name" value="Ribsml_uS5_D2-typ_fold_subgr"/>
</dbReference>